<keyword evidence="19" id="KW-0675">Receptor</keyword>
<dbReference type="PROSITE" id="PS50011">
    <property type="entry name" value="PROTEIN_KINASE_DOM"/>
    <property type="match status" value="1"/>
</dbReference>
<evidence type="ECO:0000256" key="2">
    <source>
        <dbReference type="ARBA" id="ARBA00004389"/>
    </source>
</evidence>
<evidence type="ECO:0000313" key="29">
    <source>
        <dbReference type="Proteomes" id="UP000823388"/>
    </source>
</evidence>
<evidence type="ECO:0000256" key="7">
    <source>
        <dbReference type="ARBA" id="ARBA00022527"/>
    </source>
</evidence>
<dbReference type="InterPro" id="IPR051809">
    <property type="entry name" value="Plant_receptor-like_S/T_kinase"/>
</dbReference>
<comment type="catalytic activity">
    <reaction evidence="21">
        <text>L-threonyl-[protein] + ATP = O-phospho-L-threonyl-[protein] + ADP + H(+)</text>
        <dbReference type="Rhea" id="RHEA:46608"/>
        <dbReference type="Rhea" id="RHEA-COMP:11060"/>
        <dbReference type="Rhea" id="RHEA-COMP:11605"/>
        <dbReference type="ChEBI" id="CHEBI:15378"/>
        <dbReference type="ChEBI" id="CHEBI:30013"/>
        <dbReference type="ChEBI" id="CHEBI:30616"/>
        <dbReference type="ChEBI" id="CHEBI:61977"/>
        <dbReference type="ChEBI" id="CHEBI:456216"/>
        <dbReference type="EC" id="2.7.11.1"/>
    </reaction>
</comment>
<dbReference type="FunFam" id="3.80.10.10:FF:000288">
    <property type="entry name" value="LRR receptor-like serine/threonine-protein kinase EFR"/>
    <property type="match status" value="1"/>
</dbReference>
<dbReference type="GO" id="GO:0004674">
    <property type="term" value="F:protein serine/threonine kinase activity"/>
    <property type="evidence" value="ECO:0007669"/>
    <property type="project" value="UniProtKB-KW"/>
</dbReference>
<evidence type="ECO:0000256" key="13">
    <source>
        <dbReference type="ARBA" id="ARBA00022737"/>
    </source>
</evidence>
<dbReference type="InterPro" id="IPR055414">
    <property type="entry name" value="LRR_R13L4/SHOC2-like"/>
</dbReference>
<dbReference type="EMBL" id="CM029049">
    <property type="protein sequence ID" value="KAG2573207.1"/>
    <property type="molecule type" value="Genomic_DNA"/>
</dbReference>
<dbReference type="FunFam" id="3.80.10.10:FF:000565">
    <property type="entry name" value="Leucine-rich repeat receptor-like kinase protein FLORAL ORGAN NUMBER1"/>
    <property type="match status" value="1"/>
</dbReference>
<dbReference type="InterPro" id="IPR017441">
    <property type="entry name" value="Protein_kinase_ATP_BS"/>
</dbReference>
<dbReference type="EC" id="2.7.11.1" evidence="5"/>
<evidence type="ECO:0000256" key="10">
    <source>
        <dbReference type="ARBA" id="ARBA00022679"/>
    </source>
</evidence>
<evidence type="ECO:0000256" key="25">
    <source>
        <dbReference type="ARBA" id="ARBA00072040"/>
    </source>
</evidence>
<keyword evidence="20" id="KW-0325">Glycoprotein</keyword>
<dbReference type="GO" id="GO:0005789">
    <property type="term" value="C:endoplasmic reticulum membrane"/>
    <property type="evidence" value="ECO:0007669"/>
    <property type="project" value="UniProtKB-SubCell"/>
</dbReference>
<evidence type="ECO:0000256" key="4">
    <source>
        <dbReference type="ARBA" id="ARBA00008684"/>
    </source>
</evidence>
<dbReference type="PRINTS" id="PR00019">
    <property type="entry name" value="LEURICHRPT"/>
</dbReference>
<evidence type="ECO:0000256" key="19">
    <source>
        <dbReference type="ARBA" id="ARBA00023170"/>
    </source>
</evidence>
<name>A0A8T0QDQ1_PANVG</name>
<evidence type="ECO:0000256" key="6">
    <source>
        <dbReference type="ARBA" id="ARBA00022475"/>
    </source>
</evidence>
<evidence type="ECO:0000256" key="26">
    <source>
        <dbReference type="PROSITE-ProRule" id="PRU10141"/>
    </source>
</evidence>
<dbReference type="Pfam" id="PF08263">
    <property type="entry name" value="LRRNT_2"/>
    <property type="match status" value="1"/>
</dbReference>
<proteinExistence type="inferred from homology"/>
<keyword evidence="14 26" id="KW-0547">Nucleotide-binding</keyword>
<keyword evidence="6" id="KW-1003">Cell membrane</keyword>
<gene>
    <name evidence="28" type="ORF">PVAP13_7KG233000</name>
</gene>
<evidence type="ECO:0000256" key="3">
    <source>
        <dbReference type="ARBA" id="ARBA00004479"/>
    </source>
</evidence>
<reference evidence="28 29" key="1">
    <citation type="submission" date="2020-05" db="EMBL/GenBank/DDBJ databases">
        <title>WGS assembly of Panicum virgatum.</title>
        <authorList>
            <person name="Lovell J.T."/>
            <person name="Jenkins J."/>
            <person name="Shu S."/>
            <person name="Juenger T.E."/>
            <person name="Schmutz J."/>
        </authorList>
    </citation>
    <scope>NUCLEOTIDE SEQUENCE [LARGE SCALE GENOMIC DNA]</scope>
    <source>
        <strain evidence="29">cv. AP13</strain>
    </source>
</reference>
<comment type="catalytic activity">
    <reaction evidence="22">
        <text>L-seryl-[protein] + ATP = O-phospho-L-seryl-[protein] + ADP + H(+)</text>
        <dbReference type="Rhea" id="RHEA:17989"/>
        <dbReference type="Rhea" id="RHEA-COMP:9863"/>
        <dbReference type="Rhea" id="RHEA-COMP:11604"/>
        <dbReference type="ChEBI" id="CHEBI:15378"/>
        <dbReference type="ChEBI" id="CHEBI:29999"/>
        <dbReference type="ChEBI" id="CHEBI:30616"/>
        <dbReference type="ChEBI" id="CHEBI:83421"/>
        <dbReference type="ChEBI" id="CHEBI:456216"/>
        <dbReference type="EC" id="2.7.11.1"/>
    </reaction>
</comment>
<evidence type="ECO:0000256" key="22">
    <source>
        <dbReference type="ARBA" id="ARBA00048679"/>
    </source>
</evidence>
<evidence type="ECO:0000256" key="5">
    <source>
        <dbReference type="ARBA" id="ARBA00012513"/>
    </source>
</evidence>
<evidence type="ECO:0000256" key="20">
    <source>
        <dbReference type="ARBA" id="ARBA00023180"/>
    </source>
</evidence>
<dbReference type="AlphaFoldDB" id="A0A8T0QDQ1"/>
<dbReference type="Gene3D" id="3.80.10.10">
    <property type="entry name" value="Ribonuclease Inhibitor"/>
    <property type="match status" value="3"/>
</dbReference>
<dbReference type="SUPFAM" id="SSF52058">
    <property type="entry name" value="L domain-like"/>
    <property type="match status" value="1"/>
</dbReference>
<dbReference type="Gene3D" id="3.30.200.20">
    <property type="entry name" value="Phosphorylase Kinase, domain 1"/>
    <property type="match status" value="1"/>
</dbReference>
<evidence type="ECO:0000256" key="15">
    <source>
        <dbReference type="ARBA" id="ARBA00022777"/>
    </source>
</evidence>
<dbReference type="OrthoDB" id="676979at2759"/>
<evidence type="ECO:0000256" key="11">
    <source>
        <dbReference type="ARBA" id="ARBA00022692"/>
    </source>
</evidence>
<keyword evidence="13" id="KW-0677">Repeat</keyword>
<comment type="subcellular location">
    <subcellularLocation>
        <location evidence="1">Cell membrane</location>
        <topology evidence="1">Single-pass membrane protein</topology>
    </subcellularLocation>
    <subcellularLocation>
        <location evidence="2">Endoplasmic reticulum membrane</location>
        <topology evidence="2">Single-pass membrane protein</topology>
    </subcellularLocation>
    <subcellularLocation>
        <location evidence="3">Membrane</location>
        <topology evidence="3">Single-pass type I membrane protein</topology>
    </subcellularLocation>
</comment>
<keyword evidence="7" id="KW-0723">Serine/threonine-protein kinase</keyword>
<comment type="caution">
    <text evidence="28">The sequence shown here is derived from an EMBL/GenBank/DDBJ whole genome shotgun (WGS) entry which is preliminary data.</text>
</comment>
<evidence type="ECO:0000256" key="23">
    <source>
        <dbReference type="ARBA" id="ARBA00054320"/>
    </source>
</evidence>
<evidence type="ECO:0000256" key="12">
    <source>
        <dbReference type="ARBA" id="ARBA00022729"/>
    </source>
</evidence>
<evidence type="ECO:0000256" key="24">
    <source>
        <dbReference type="ARBA" id="ARBA00056628"/>
    </source>
</evidence>
<dbReference type="PROSITE" id="PS00108">
    <property type="entry name" value="PROTEIN_KINASE_ST"/>
    <property type="match status" value="1"/>
</dbReference>
<evidence type="ECO:0000256" key="16">
    <source>
        <dbReference type="ARBA" id="ARBA00022840"/>
    </source>
</evidence>
<keyword evidence="12" id="KW-0732">Signal</keyword>
<comment type="function">
    <text evidence="24">The processed protein kinase Xa21 chain released by protein cleavage after X.oryzae pv. oryzae protein Ax21 detection translocates into the nucleus where it can bind and regulate WRKY62, a transcription factor. Confers resistance to the bacterial pathogen X.oryzae pv. oryzae (Xoo).</text>
</comment>
<evidence type="ECO:0000256" key="17">
    <source>
        <dbReference type="ARBA" id="ARBA00022989"/>
    </source>
</evidence>
<dbReference type="GO" id="GO:0005524">
    <property type="term" value="F:ATP binding"/>
    <property type="evidence" value="ECO:0007669"/>
    <property type="project" value="UniProtKB-UniRule"/>
</dbReference>
<organism evidence="28 29">
    <name type="scientific">Panicum virgatum</name>
    <name type="common">Blackwell switchgrass</name>
    <dbReference type="NCBI Taxonomy" id="38727"/>
    <lineage>
        <taxon>Eukaryota</taxon>
        <taxon>Viridiplantae</taxon>
        <taxon>Streptophyta</taxon>
        <taxon>Embryophyta</taxon>
        <taxon>Tracheophyta</taxon>
        <taxon>Spermatophyta</taxon>
        <taxon>Magnoliopsida</taxon>
        <taxon>Liliopsida</taxon>
        <taxon>Poales</taxon>
        <taxon>Poaceae</taxon>
        <taxon>PACMAD clade</taxon>
        <taxon>Panicoideae</taxon>
        <taxon>Panicodae</taxon>
        <taxon>Paniceae</taxon>
        <taxon>Panicinae</taxon>
        <taxon>Panicum</taxon>
        <taxon>Panicum sect. Hiantes</taxon>
    </lineage>
</organism>
<dbReference type="SMART" id="SM00220">
    <property type="entry name" value="S_TKc"/>
    <property type="match status" value="1"/>
</dbReference>
<evidence type="ECO:0000256" key="8">
    <source>
        <dbReference type="ARBA" id="ARBA00022553"/>
    </source>
</evidence>
<keyword evidence="15" id="KW-0418">Kinase</keyword>
<dbReference type="SUPFAM" id="SSF56112">
    <property type="entry name" value="Protein kinase-like (PK-like)"/>
    <property type="match status" value="1"/>
</dbReference>
<dbReference type="InterPro" id="IPR003591">
    <property type="entry name" value="Leu-rich_rpt_typical-subtyp"/>
</dbReference>
<dbReference type="InterPro" id="IPR032675">
    <property type="entry name" value="LRR_dom_sf"/>
</dbReference>
<keyword evidence="9" id="KW-0433">Leucine-rich repeat</keyword>
<comment type="similarity">
    <text evidence="4">Belongs to the protein kinase superfamily. Ser/Thr protein kinase family.</text>
</comment>
<feature type="domain" description="Protein kinase" evidence="27">
    <location>
        <begin position="734"/>
        <end position="1003"/>
    </location>
</feature>
<dbReference type="Gene3D" id="1.10.510.10">
    <property type="entry name" value="Transferase(Phosphotransferase) domain 1"/>
    <property type="match status" value="1"/>
</dbReference>
<dbReference type="SMART" id="SM00369">
    <property type="entry name" value="LRR_TYP"/>
    <property type="match status" value="9"/>
</dbReference>
<comment type="function">
    <text evidence="23">Receptor kinase that detects X.oryzae pv. oryzae protein Ax21 to promote innate immunity. Following X.oryzae pv. oryzae protein Ax21 detection, undergoes cleavage, releasing the processed protein kinase Xa21 chain.</text>
</comment>
<evidence type="ECO:0000256" key="18">
    <source>
        <dbReference type="ARBA" id="ARBA00023136"/>
    </source>
</evidence>
<feature type="binding site" evidence="26">
    <location>
        <position position="763"/>
    </location>
    <ligand>
        <name>ATP</name>
        <dbReference type="ChEBI" id="CHEBI:30616"/>
    </ligand>
</feature>
<dbReference type="FunFam" id="1.10.510.10:FF:000358">
    <property type="entry name" value="Putative leucine-rich repeat receptor-like serine/threonine-protein kinase"/>
    <property type="match status" value="1"/>
</dbReference>
<evidence type="ECO:0000256" key="14">
    <source>
        <dbReference type="ARBA" id="ARBA00022741"/>
    </source>
</evidence>
<keyword evidence="11" id="KW-0812">Transmembrane</keyword>
<keyword evidence="16 26" id="KW-0067">ATP-binding</keyword>
<dbReference type="Pfam" id="PF00069">
    <property type="entry name" value="Pkinase"/>
    <property type="match status" value="1"/>
</dbReference>
<evidence type="ECO:0000259" key="27">
    <source>
        <dbReference type="PROSITE" id="PS50011"/>
    </source>
</evidence>
<dbReference type="InterPro" id="IPR001611">
    <property type="entry name" value="Leu-rich_rpt"/>
</dbReference>
<keyword evidence="8" id="KW-0597">Phosphoprotein</keyword>
<dbReference type="InterPro" id="IPR000719">
    <property type="entry name" value="Prot_kinase_dom"/>
</dbReference>
<keyword evidence="17" id="KW-1133">Transmembrane helix</keyword>
<dbReference type="Pfam" id="PF23598">
    <property type="entry name" value="LRR_14"/>
    <property type="match status" value="1"/>
</dbReference>
<keyword evidence="10" id="KW-0808">Transferase</keyword>
<evidence type="ECO:0000256" key="21">
    <source>
        <dbReference type="ARBA" id="ARBA00047899"/>
    </source>
</evidence>
<accession>A0A8T0QDQ1</accession>
<sequence>MSIGHMQSSFLLGAALQRTKVTRTGCRRPSRLFVLTLGALLVVSCGAATAGSVSRGGTLGGEEDGADLRSLLDFKRAITNDPRGALSAWNASAHFCLWSGVRCGGRPRRVVALDLAGQGLSGQIAASLGNLSSLAALNLSANGFSGPIPPHLGRLAELRSLDLSYNTLQGSIPGALTNCSTLRTLNLSRNFLVGRIPAEIGRLSNLTSLSLRFNNLTGIIPPELCNVTSLEELRLTYNQLGGSIPGGIGKLTELRTLSLAINRISGGIPESLFNLSLLQLLSLTGNRLDGQLPPAIGNAFPNLQFLDLATNMLEGSVPASLGNLSSIQEMDLEKNRFRGKIRVPFGMLPGLVRMDLELNNLEAKDRADWQFFSALGNCSRLQMLGLYGNQLQGVVPSYIGNLSSSLRYISMGGDYNLSGVLPSSIGNLRNLNWIAFGHTSVAGTIGEWIGRLENLQGLYVPMNNFVGPIPSSIGNLTKLAAINMYGNGFTGPIPSTIGDLPQLSVLSLGHNNFHGTIPKEILRTATLTKCLIYDNNLEGPIPDFGNLQQLTWLDLSSNKLSGEIPASLGTCQQLQNIQMGQNFLSGSIPVSLGNLINLAMLNLSRNNLSGTIPTSLSDLQLLSQLDLSNNHLEGEIPRTGAFRNVTGISLQGNWGLCGGVAELHMPLCPVVPQETRRSKTLVKILVPVLGSLVLMLLVYLKLIRKRTSRIQLSLSGEQFPRVTYKALVQATDNFAEFNLIGRGSSGSVYRGRLTQPNKLVAVKVFHLDMQDADRSYMAECKTLRNIRHRNLLPIFTACSTIDNRGNDFKALVYEYMTNGNLDTWLHPAGDRHVLNQLGLTQRIDIVVDIADALQYLHHDCQSPIIHCDLKPSNILLDEDMIAHLGDFGVARFYLRSMLASGEDLGSIGSVGLKGTIGYIAPEYARGSNVSTSGDVYSFGVVLMEILTGKRPTDPMFCNGHTIVDFVKKSYQHEALHILDACLQEECHEFARSNMEEEEDDSVYQCLLSLIQVALCCTCQIPSERRNMRETTAKLHAIKMSYRSLEGKLSTLHQ</sequence>
<evidence type="ECO:0000256" key="1">
    <source>
        <dbReference type="ARBA" id="ARBA00004162"/>
    </source>
</evidence>
<protein>
    <recommendedName>
        <fullName evidence="25">Receptor kinase-like protein Xa21</fullName>
        <ecNumber evidence="5">2.7.11.1</ecNumber>
    </recommendedName>
</protein>
<dbReference type="PROSITE" id="PS00107">
    <property type="entry name" value="PROTEIN_KINASE_ATP"/>
    <property type="match status" value="1"/>
</dbReference>
<keyword evidence="18" id="KW-0472">Membrane</keyword>
<evidence type="ECO:0000256" key="9">
    <source>
        <dbReference type="ARBA" id="ARBA00022614"/>
    </source>
</evidence>
<dbReference type="InterPro" id="IPR008271">
    <property type="entry name" value="Ser/Thr_kinase_AS"/>
</dbReference>
<dbReference type="SUPFAM" id="SSF52047">
    <property type="entry name" value="RNI-like"/>
    <property type="match status" value="1"/>
</dbReference>
<evidence type="ECO:0000313" key="28">
    <source>
        <dbReference type="EMBL" id="KAG2573207.1"/>
    </source>
</evidence>
<dbReference type="PANTHER" id="PTHR27008:SF593">
    <property type="entry name" value="OS02G0615800 PROTEIN"/>
    <property type="match status" value="1"/>
</dbReference>
<keyword evidence="29" id="KW-1185">Reference proteome</keyword>
<dbReference type="FunFam" id="3.30.200.20:FF:000432">
    <property type="entry name" value="LRR receptor-like serine/threonine-protein kinase EFR"/>
    <property type="match status" value="1"/>
</dbReference>
<dbReference type="InterPro" id="IPR011009">
    <property type="entry name" value="Kinase-like_dom_sf"/>
</dbReference>
<dbReference type="Proteomes" id="UP000823388">
    <property type="component" value="Chromosome 7K"/>
</dbReference>
<dbReference type="PANTHER" id="PTHR27008">
    <property type="entry name" value="OS04G0122200 PROTEIN"/>
    <property type="match status" value="1"/>
</dbReference>
<dbReference type="Pfam" id="PF00560">
    <property type="entry name" value="LRR_1"/>
    <property type="match status" value="5"/>
</dbReference>
<dbReference type="FunFam" id="3.80.10.10:FF:000095">
    <property type="entry name" value="LRR receptor-like serine/threonine-protein kinase GSO1"/>
    <property type="match status" value="1"/>
</dbReference>
<dbReference type="GO" id="GO:0005886">
    <property type="term" value="C:plasma membrane"/>
    <property type="evidence" value="ECO:0007669"/>
    <property type="project" value="UniProtKB-SubCell"/>
</dbReference>
<dbReference type="InterPro" id="IPR013210">
    <property type="entry name" value="LRR_N_plant-typ"/>
</dbReference>